<proteinExistence type="predicted"/>
<dbReference type="SUPFAM" id="SSF52540">
    <property type="entry name" value="P-loop containing nucleoside triphosphate hydrolases"/>
    <property type="match status" value="1"/>
</dbReference>
<comment type="caution">
    <text evidence="2">The sequence shown here is derived from an EMBL/GenBank/DDBJ whole genome shotgun (WGS) entry which is preliminary data.</text>
</comment>
<dbReference type="Proteomes" id="UP001222325">
    <property type="component" value="Unassembled WGS sequence"/>
</dbReference>
<evidence type="ECO:0000256" key="1">
    <source>
        <dbReference type="SAM" id="MobiDB-lite"/>
    </source>
</evidence>
<dbReference type="AlphaFoldDB" id="A0AAD6XMD1"/>
<gene>
    <name evidence="2" type="ORF">B0H15DRAFT_854525</name>
</gene>
<keyword evidence="3" id="KW-1185">Reference proteome</keyword>
<reference evidence="2" key="1">
    <citation type="submission" date="2023-03" db="EMBL/GenBank/DDBJ databases">
        <title>Massive genome expansion in bonnet fungi (Mycena s.s.) driven by repeated elements and novel gene families across ecological guilds.</title>
        <authorList>
            <consortium name="Lawrence Berkeley National Laboratory"/>
            <person name="Harder C.B."/>
            <person name="Miyauchi S."/>
            <person name="Viragh M."/>
            <person name="Kuo A."/>
            <person name="Thoen E."/>
            <person name="Andreopoulos B."/>
            <person name="Lu D."/>
            <person name="Skrede I."/>
            <person name="Drula E."/>
            <person name="Henrissat B."/>
            <person name="Morin E."/>
            <person name="Kohler A."/>
            <person name="Barry K."/>
            <person name="LaButti K."/>
            <person name="Morin E."/>
            <person name="Salamov A."/>
            <person name="Lipzen A."/>
            <person name="Mereny Z."/>
            <person name="Hegedus B."/>
            <person name="Baldrian P."/>
            <person name="Stursova M."/>
            <person name="Weitz H."/>
            <person name="Taylor A."/>
            <person name="Grigoriev I.V."/>
            <person name="Nagy L.G."/>
            <person name="Martin F."/>
            <person name="Kauserud H."/>
        </authorList>
    </citation>
    <scope>NUCLEOTIDE SEQUENCE</scope>
    <source>
        <strain evidence="2">CBHHK173m</strain>
    </source>
</reference>
<protein>
    <submittedName>
        <fullName evidence="2">Uncharacterized protein</fullName>
    </submittedName>
</protein>
<dbReference type="InterPro" id="IPR027417">
    <property type="entry name" value="P-loop_NTPase"/>
</dbReference>
<dbReference type="EMBL" id="JARJCN010000050">
    <property type="protein sequence ID" value="KAJ7081301.1"/>
    <property type="molecule type" value="Genomic_DNA"/>
</dbReference>
<evidence type="ECO:0000313" key="2">
    <source>
        <dbReference type="EMBL" id="KAJ7081301.1"/>
    </source>
</evidence>
<organism evidence="2 3">
    <name type="scientific">Mycena belliarum</name>
    <dbReference type="NCBI Taxonomy" id="1033014"/>
    <lineage>
        <taxon>Eukaryota</taxon>
        <taxon>Fungi</taxon>
        <taxon>Dikarya</taxon>
        <taxon>Basidiomycota</taxon>
        <taxon>Agaricomycotina</taxon>
        <taxon>Agaricomycetes</taxon>
        <taxon>Agaricomycetidae</taxon>
        <taxon>Agaricales</taxon>
        <taxon>Marasmiineae</taxon>
        <taxon>Mycenaceae</taxon>
        <taxon>Mycena</taxon>
    </lineage>
</organism>
<dbReference type="InterPro" id="IPR052980">
    <property type="entry name" value="Crinkler_effector"/>
</dbReference>
<feature type="compositionally biased region" description="Acidic residues" evidence="1">
    <location>
        <begin position="535"/>
        <end position="560"/>
    </location>
</feature>
<evidence type="ECO:0000313" key="3">
    <source>
        <dbReference type="Proteomes" id="UP001222325"/>
    </source>
</evidence>
<name>A0AAD6XMD1_9AGAR</name>
<dbReference type="PANTHER" id="PTHR33129:SF1">
    <property type="entry name" value="ATP-BINDING PROTEIN"/>
    <property type="match status" value="1"/>
</dbReference>
<accession>A0AAD6XMD1</accession>
<feature type="region of interest" description="Disordered" evidence="1">
    <location>
        <begin position="532"/>
        <end position="560"/>
    </location>
</feature>
<dbReference type="PANTHER" id="PTHR33129">
    <property type="entry name" value="PROTEIN KINASE DOMAIN-CONTAINING PROTEIN-RELATED"/>
    <property type="match status" value="1"/>
</dbReference>
<sequence length="560" mass="62204">MSAVSGFLDEIGAPKFQDGSLHRTSTEAALNALRVNFWGKSPPEGLIWDLGDPGLMRLLNLKWSRGRLSVLSQYPPFLDLVGRKRAEADVVPIAVQGLLLTGDSGTGKTSCLFYLAVNSLCNKQDVVLYHSNRLYAITETAVYTLDTIQLASALEDTRLKGALCLIDLDWPLAMDAIFALVLSSQVACFRVAASPPNPERYKNWQKQATIGTYVFGTPTRSDFQNLFRLFFPDVGHTELDIRFYGLLDACGTNIRDIAEVMADESPDGRQESVEQHIEDISTHLQQLHDANSPLQLFAVPDALLDHSYSHSLIHTYGVYAKDPARMKVRHRIRSTLILKLLLKAYQSSRLRQPSRMNDLFTSSSLSSVSRGWVFEILCHEKLCIATTLAIVPLIASDVKPTCLVRDPNAVPTSVPVGKRDLEIYSSGSIVSSTASPKAYYVPAEGNNPTFDAFLHVPGEPGVGFQMFIERSRSVKRRGMALLRKRLAAFPTAKDDLRFVFVVPSGSDFHIDVGGKFRGVKFFMLEVEITQHTGFEDGDGDDDEDEVEDEVEDEDDEMDMD</sequence>